<evidence type="ECO:0000313" key="1">
    <source>
        <dbReference type="EMBL" id="MBP2192988.1"/>
    </source>
</evidence>
<protein>
    <submittedName>
        <fullName evidence="1">Uncharacterized protein</fullName>
    </submittedName>
</protein>
<dbReference type="EMBL" id="JAGGMR010000001">
    <property type="protein sequence ID" value="MBP2192988.1"/>
    <property type="molecule type" value="Genomic_DNA"/>
</dbReference>
<dbReference type="RefSeq" id="WP_209896204.1">
    <property type="nucleotide sequence ID" value="NZ_JAGGMR010000001.1"/>
</dbReference>
<keyword evidence="2" id="KW-1185">Reference proteome</keyword>
<proteinExistence type="predicted"/>
<evidence type="ECO:0000313" key="2">
    <source>
        <dbReference type="Proteomes" id="UP001519325"/>
    </source>
</evidence>
<reference evidence="1 2" key="1">
    <citation type="submission" date="2021-03" db="EMBL/GenBank/DDBJ databases">
        <title>Sequencing the genomes of 1000 actinobacteria strains.</title>
        <authorList>
            <person name="Klenk H.-P."/>
        </authorList>
    </citation>
    <scope>NUCLEOTIDE SEQUENCE [LARGE SCALE GENOMIC DNA]</scope>
    <source>
        <strain evidence="1 2">DSM 45516</strain>
    </source>
</reference>
<name>A0ABS4QN72_9NOCA</name>
<dbReference type="Proteomes" id="UP001519325">
    <property type="component" value="Unassembled WGS sequence"/>
</dbReference>
<comment type="caution">
    <text evidence="1">The sequence shown here is derived from an EMBL/GenBank/DDBJ whole genome shotgun (WGS) entry which is preliminary data.</text>
</comment>
<gene>
    <name evidence="1" type="ORF">BJ987_005889</name>
</gene>
<organism evidence="1 2">
    <name type="scientific">Nocardia goodfellowii</name>
    <dbReference type="NCBI Taxonomy" id="882446"/>
    <lineage>
        <taxon>Bacteria</taxon>
        <taxon>Bacillati</taxon>
        <taxon>Actinomycetota</taxon>
        <taxon>Actinomycetes</taxon>
        <taxon>Mycobacteriales</taxon>
        <taxon>Nocardiaceae</taxon>
        <taxon>Nocardia</taxon>
    </lineage>
</organism>
<sequence>MTSELFTESATLDPETHVGADLLVITARAKRPGLEVWKLFSPAGFQTQGQSRSLRSSLTAFEHDDPLTRSADCVAQVMRTWAYVAHRDNVNS</sequence>
<accession>A0ABS4QN72</accession>